<name>A0AAE1US01_9SOLA</name>
<protein>
    <recommendedName>
        <fullName evidence="1">Aminotransferase-like plant mobile domain-containing protein</fullName>
    </recommendedName>
</protein>
<keyword evidence="3" id="KW-1185">Reference proteome</keyword>
<comment type="caution">
    <text evidence="2">The sequence shown here is derived from an EMBL/GenBank/DDBJ whole genome shotgun (WGS) entry which is preliminary data.</text>
</comment>
<organism evidence="2 3">
    <name type="scientific">Anisodus tanguticus</name>
    <dbReference type="NCBI Taxonomy" id="243964"/>
    <lineage>
        <taxon>Eukaryota</taxon>
        <taxon>Viridiplantae</taxon>
        <taxon>Streptophyta</taxon>
        <taxon>Embryophyta</taxon>
        <taxon>Tracheophyta</taxon>
        <taxon>Spermatophyta</taxon>
        <taxon>Magnoliopsida</taxon>
        <taxon>eudicotyledons</taxon>
        <taxon>Gunneridae</taxon>
        <taxon>Pentapetalae</taxon>
        <taxon>asterids</taxon>
        <taxon>lamiids</taxon>
        <taxon>Solanales</taxon>
        <taxon>Solanaceae</taxon>
        <taxon>Solanoideae</taxon>
        <taxon>Hyoscyameae</taxon>
        <taxon>Anisodus</taxon>
    </lineage>
</organism>
<evidence type="ECO:0000313" key="2">
    <source>
        <dbReference type="EMBL" id="KAK4342473.1"/>
    </source>
</evidence>
<reference evidence="2" key="1">
    <citation type="submission" date="2023-12" db="EMBL/GenBank/DDBJ databases">
        <title>Genome assembly of Anisodus tanguticus.</title>
        <authorList>
            <person name="Wang Y.-J."/>
        </authorList>
    </citation>
    <scope>NUCLEOTIDE SEQUENCE</scope>
    <source>
        <strain evidence="2">KB-2021</strain>
        <tissue evidence="2">Leaf</tissue>
    </source>
</reference>
<dbReference type="InterPro" id="IPR019557">
    <property type="entry name" value="AminoTfrase-like_pln_mobile"/>
</dbReference>
<gene>
    <name evidence="2" type="ORF">RND71_038289</name>
</gene>
<accession>A0AAE1US01</accession>
<sequence>MKNTTELRCFENNWVSLDYLYERYGCRDGYKLFKNELSCTLDHWHARRPIAFTVALLGTLIFPLEHGKISACICSVAQALFEGVDGAQLTLAPMILAEIFRALGKCKRGETNVFEGCNLILQMWAMEHFYQRPNMVDICFSESNKIVIFYDRTKRARQLLDKWNDIDKMDIGDSQAGGTPEYNAWLREDHGNIDPSPEGERGFEDIGTKIWVRNLWLMDTVVTPEMWHQMQNIMQYLEDAEAGPNSVRASSSSL</sequence>
<evidence type="ECO:0000259" key="1">
    <source>
        <dbReference type="Pfam" id="PF10536"/>
    </source>
</evidence>
<dbReference type="AlphaFoldDB" id="A0AAE1US01"/>
<dbReference type="Pfam" id="PF10536">
    <property type="entry name" value="PMD"/>
    <property type="match status" value="1"/>
</dbReference>
<dbReference type="PANTHER" id="PTHR48200">
    <property type="entry name" value="PROTEIN, PUTATIVE-RELATED"/>
    <property type="match status" value="1"/>
</dbReference>
<dbReference type="PANTHER" id="PTHR48200:SF1">
    <property type="entry name" value="AMINOTRANSFERASE-LIKE PLANT MOBILE DOMAIN-CONTAINING PROTEIN"/>
    <property type="match status" value="1"/>
</dbReference>
<dbReference type="Proteomes" id="UP001291623">
    <property type="component" value="Unassembled WGS sequence"/>
</dbReference>
<feature type="domain" description="Aminotransferase-like plant mobile" evidence="1">
    <location>
        <begin position="47"/>
        <end position="168"/>
    </location>
</feature>
<proteinExistence type="predicted"/>
<evidence type="ECO:0000313" key="3">
    <source>
        <dbReference type="Proteomes" id="UP001291623"/>
    </source>
</evidence>
<dbReference type="EMBL" id="JAVYJV010000021">
    <property type="protein sequence ID" value="KAK4342473.1"/>
    <property type="molecule type" value="Genomic_DNA"/>
</dbReference>